<keyword evidence="2" id="KW-0732">Signal</keyword>
<sequence length="1448" mass="159945">MKICQSSSGCGDDRAFRRLFAGAGFMCLLLFAVLSDAAVVAVDAEVLDDEGVDAMVVPEASNKDHVPSFIVSKQDHVFAEGSDDILETHLNDMAVITTDQLMTKMDSLTPKEKLDIMDSLKGSMITMDAQFDRIDWTKDPARLEGLRNITLIGRNYTHKAVKVVEDAIAAMWSIFSTDEDKDDESSPGFRGELARRQRRLEEDQDKNDYKKDNKDRRDSYHRHEDRKQRNKFKKRFSEHFHHGGEGFHRFANSHHARKLDEFSEAIYNGDIHAAFSHFATSHSEIQMSSVPDKARRLAENRARRLDKWEQCNLLADCAIAMSVYDMFVYFYSDDIDGATGQVDDNIIKFIEADIEHKASKIKAEANNVKANSASNPTCDTLLREFHRTIEWGDVPEWEGASVNQVCLAEGSQTFVKYGEIAKALINYKFDNGYSSTAETEWINKVDKSLNLVAEKIAVEPLRCAEELFYKRPNATADAQEFPFGGCGGVDTATCPIQNYQFPIEMDYFSTTVEKYEATRDIVKCPTDTAIAQDKCAAAGLSLGASLHNGALITGTWSHAPCGCFIGTNGFVHWSTRTTGCQNLDNGIYYIFPVVCKEDDKTRDDYELVPFQPQCDSGYGISSKDECAKAAVKAGGTLFSYAVHEYNGDGVPCGCFLEGGPVDAGKIIFSSKTTGCANEHRRFYNVCKRKKDRTTAVAMPYRVDCDPGYQYTKNECHAAALEAGGVGSLHEGQWPETPCGCFLTRESGKIHFSTRTTNCQNWHSPDSWVYNPVCKPRGNRNEYKLDHVKTKCDAGEEIPTKSLCAIAGQALYGRLDSGVVTSGDYPHAPCGCFLDNADHVHWNTRTSSCGNNGLAFMPVCYKFSEGTSDGRDIYGKLKNNDKHGFTTMTYTNVQQKAQSCITEKLANLHAECYDKAGNQQNAKYYECRVKKQEEATNECDRFGPIQIGLELVFGTNTAPGFICGIKDAVVTHGALMPGTCCLDAPYERPGNEWGHPFQCGKVCGNPGPYLAGINKEACDAQGGTWCPTPVNCNVLKTCVADLISQAGAAADNTPAFLQYLDAAPKIADVTDLQQCGRARAYFGFDELFVNDAQICDDIKQLKYTVDFTFLDEFLKQGSPAPGTKSGAPNLQLTPPDRTKSKSPPVKDNKGMKLFLYGLSEAKSGMDYVVSLIDDTECPCDPVCISSNICKVTKAVAKKITRIILKILSKAHDVFANLYDIFSEEPAKVESQENTAVLYENMQMTADYLVGIRNDLNTKCGVRRLEEIADGGSHGIHHNTSSTVSLIKAELKMLKDSVQTMEQSISEMHESMHGSLEAFMAETREALRKEIGIIKASNPSLLPQTMTRDAPVPTFQCEVKVMPDNMKCIIALSTLDGALVEADFAITRIGGSHQKDQVTVVFRRTDLEPGKVVLCIEDEDPVTTTKVVFVRATPVDGSIAQVANKIVSFD</sequence>
<accession>A0A9N8H6H7</accession>
<feature type="chain" id="PRO_5040508686" evidence="2">
    <location>
        <begin position="45"/>
        <end position="1448"/>
    </location>
</feature>
<comment type="caution">
    <text evidence="3">The sequence shown here is derived from an EMBL/GenBank/DDBJ whole genome shotgun (WGS) entry which is preliminary data.</text>
</comment>
<dbReference type="OrthoDB" id="57446at2759"/>
<feature type="region of interest" description="Disordered" evidence="1">
    <location>
        <begin position="178"/>
        <end position="231"/>
    </location>
</feature>
<evidence type="ECO:0000313" key="4">
    <source>
        <dbReference type="Proteomes" id="UP001153069"/>
    </source>
</evidence>
<protein>
    <submittedName>
        <fullName evidence="3">Uncharacterized protein</fullName>
    </submittedName>
</protein>
<gene>
    <name evidence="3" type="ORF">SEMRO_44_G026560.1</name>
</gene>
<evidence type="ECO:0000256" key="2">
    <source>
        <dbReference type="SAM" id="SignalP"/>
    </source>
</evidence>
<evidence type="ECO:0000313" key="3">
    <source>
        <dbReference type="EMBL" id="CAB9498733.1"/>
    </source>
</evidence>
<feature type="compositionally biased region" description="Basic and acidic residues" evidence="1">
    <location>
        <begin position="1135"/>
        <end position="1145"/>
    </location>
</feature>
<keyword evidence="4" id="KW-1185">Reference proteome</keyword>
<dbReference type="Proteomes" id="UP001153069">
    <property type="component" value="Unassembled WGS sequence"/>
</dbReference>
<feature type="compositionally biased region" description="Basic and acidic residues" evidence="1">
    <location>
        <begin position="192"/>
        <end position="227"/>
    </location>
</feature>
<evidence type="ECO:0000256" key="1">
    <source>
        <dbReference type="SAM" id="MobiDB-lite"/>
    </source>
</evidence>
<organism evidence="3 4">
    <name type="scientific">Seminavis robusta</name>
    <dbReference type="NCBI Taxonomy" id="568900"/>
    <lineage>
        <taxon>Eukaryota</taxon>
        <taxon>Sar</taxon>
        <taxon>Stramenopiles</taxon>
        <taxon>Ochrophyta</taxon>
        <taxon>Bacillariophyta</taxon>
        <taxon>Bacillariophyceae</taxon>
        <taxon>Bacillariophycidae</taxon>
        <taxon>Naviculales</taxon>
        <taxon>Naviculaceae</taxon>
        <taxon>Seminavis</taxon>
    </lineage>
</organism>
<reference evidence="3" key="1">
    <citation type="submission" date="2020-06" db="EMBL/GenBank/DDBJ databases">
        <authorList>
            <consortium name="Plant Systems Biology data submission"/>
        </authorList>
    </citation>
    <scope>NUCLEOTIDE SEQUENCE</scope>
    <source>
        <strain evidence="3">D6</strain>
    </source>
</reference>
<feature type="region of interest" description="Disordered" evidence="1">
    <location>
        <begin position="1118"/>
        <end position="1145"/>
    </location>
</feature>
<feature type="signal peptide" evidence="2">
    <location>
        <begin position="1"/>
        <end position="44"/>
    </location>
</feature>
<dbReference type="EMBL" id="CAICTM010000044">
    <property type="protein sequence ID" value="CAB9498733.1"/>
    <property type="molecule type" value="Genomic_DNA"/>
</dbReference>
<proteinExistence type="predicted"/>
<name>A0A9N8H6H7_9STRA</name>